<accession>A0ACB0KLA0</accession>
<evidence type="ECO:0000313" key="1">
    <source>
        <dbReference type="EMBL" id="CAJ2656729.1"/>
    </source>
</evidence>
<sequence length="324" mass="36271">MVTKPVPGSQGEHGVIGSASRIPLNDIANGNGKYTVHNGTFIHCARCSLRASFRRNVESIKPRHIAFQGSTTACLMRKILQLTKATFRADSDLELKLKNIIIQQLDMLLVMFLDLLSNALLRQAHTLTTQVYCRREVLMVALRKGTMICTGYFLCLMAYQTVLSWLTMSNDSVPNSGWHCLNCNDNTGDGRRARPIMIRLTRVDKEPEYEMGGCVVCSPNWLLKQELSEIVKSINQIGSLIPGIEKALNDKLSTSNLKNKALMYSTLISRREGVKGTSYLDFCSGFNHMLDTLNNSSVKLLQHMALQRICLDHALQDSVQGWHP</sequence>
<comment type="caution">
    <text evidence="1">The sequence shown here is derived from an EMBL/GenBank/DDBJ whole genome shotgun (WGS) entry which is preliminary data.</text>
</comment>
<keyword evidence="2" id="KW-1185">Reference proteome</keyword>
<gene>
    <name evidence="1" type="ORF">MILVUS5_LOCUS23404</name>
</gene>
<name>A0ACB0KLA0_TRIPR</name>
<protein>
    <submittedName>
        <fullName evidence="1">Uncharacterized protein</fullName>
    </submittedName>
</protein>
<dbReference type="EMBL" id="CASHSV030000217">
    <property type="protein sequence ID" value="CAJ2656729.1"/>
    <property type="molecule type" value="Genomic_DNA"/>
</dbReference>
<dbReference type="Proteomes" id="UP001177021">
    <property type="component" value="Unassembled WGS sequence"/>
</dbReference>
<evidence type="ECO:0000313" key="2">
    <source>
        <dbReference type="Proteomes" id="UP001177021"/>
    </source>
</evidence>
<reference evidence="1" key="1">
    <citation type="submission" date="2023-10" db="EMBL/GenBank/DDBJ databases">
        <authorList>
            <person name="Rodriguez Cubillos JULIANA M."/>
            <person name="De Vega J."/>
        </authorList>
    </citation>
    <scope>NUCLEOTIDE SEQUENCE</scope>
</reference>
<organism evidence="1 2">
    <name type="scientific">Trifolium pratense</name>
    <name type="common">Red clover</name>
    <dbReference type="NCBI Taxonomy" id="57577"/>
    <lineage>
        <taxon>Eukaryota</taxon>
        <taxon>Viridiplantae</taxon>
        <taxon>Streptophyta</taxon>
        <taxon>Embryophyta</taxon>
        <taxon>Tracheophyta</taxon>
        <taxon>Spermatophyta</taxon>
        <taxon>Magnoliopsida</taxon>
        <taxon>eudicotyledons</taxon>
        <taxon>Gunneridae</taxon>
        <taxon>Pentapetalae</taxon>
        <taxon>rosids</taxon>
        <taxon>fabids</taxon>
        <taxon>Fabales</taxon>
        <taxon>Fabaceae</taxon>
        <taxon>Papilionoideae</taxon>
        <taxon>50 kb inversion clade</taxon>
        <taxon>NPAAA clade</taxon>
        <taxon>Hologalegina</taxon>
        <taxon>IRL clade</taxon>
        <taxon>Trifolieae</taxon>
        <taxon>Trifolium</taxon>
    </lineage>
</organism>
<proteinExistence type="predicted"/>